<evidence type="ECO:0000256" key="4">
    <source>
        <dbReference type="ARBA" id="ARBA00020837"/>
    </source>
</evidence>
<dbReference type="GO" id="GO:0016747">
    <property type="term" value="F:acyltransferase activity, transferring groups other than amino-acyl groups"/>
    <property type="evidence" value="ECO:0007669"/>
    <property type="project" value="InterPro"/>
</dbReference>
<dbReference type="GO" id="GO:0046872">
    <property type="term" value="F:metal ion binding"/>
    <property type="evidence" value="ECO:0007669"/>
    <property type="project" value="UniProtKB-KW"/>
</dbReference>
<dbReference type="EMBL" id="JAHOEF010000016">
    <property type="protein sequence ID" value="MBV3382382.1"/>
    <property type="molecule type" value="Genomic_DNA"/>
</dbReference>
<evidence type="ECO:0000313" key="14">
    <source>
        <dbReference type="Proteomes" id="UP001197492"/>
    </source>
</evidence>
<dbReference type="Proteomes" id="UP001196408">
    <property type="component" value="Unassembled WGS sequence"/>
</dbReference>
<dbReference type="RefSeq" id="WP_217747334.1">
    <property type="nucleotide sequence ID" value="NZ_JAHOEB010000018.1"/>
</dbReference>
<evidence type="ECO:0000313" key="12">
    <source>
        <dbReference type="EMBL" id="MBV3392472.1"/>
    </source>
</evidence>
<evidence type="ECO:0000256" key="7">
    <source>
        <dbReference type="ARBA" id="ARBA00022833"/>
    </source>
</evidence>
<evidence type="ECO:0000256" key="2">
    <source>
        <dbReference type="ARBA" id="ARBA00007342"/>
    </source>
</evidence>
<name>A0AAW4MRY3_9FIRM</name>
<sequence length="189" mass="20335">MNNKIIIETSARHIHLSQADLETLFGEGYELTKKKDLSQPGQFACVEKVKVVGPRGEKAMSVLGPVRDYTQIELALTDARSLGLEAPVRGSGDLAGSGACKLVGPKGEVELTEGVIAAKRHIHFSPEDAKAMGIKDRQIVKVEVETNGRSLVFGDVMCRVKDTYATFMHIDTDESNAAGGPKEGTIIVD</sequence>
<keyword evidence="8 10" id="KW-0012">Acyltransferase</keyword>
<evidence type="ECO:0000256" key="8">
    <source>
        <dbReference type="ARBA" id="ARBA00023315"/>
    </source>
</evidence>
<evidence type="ECO:0000256" key="6">
    <source>
        <dbReference type="ARBA" id="ARBA00022723"/>
    </source>
</evidence>
<gene>
    <name evidence="11" type="ORF">KSV97_03865</name>
    <name evidence="12" type="ORF">KSW06_04210</name>
</gene>
<comment type="similarity">
    <text evidence="2 10">Belongs to the PduL family.</text>
</comment>
<evidence type="ECO:0000256" key="3">
    <source>
        <dbReference type="ARBA" id="ARBA00012206"/>
    </source>
</evidence>
<dbReference type="EMBL" id="JAHOEL010000018">
    <property type="protein sequence ID" value="MBV3392472.1"/>
    <property type="molecule type" value="Genomic_DNA"/>
</dbReference>
<keyword evidence="5 10" id="KW-0808">Transferase</keyword>
<comment type="function">
    <text evidence="10">Involved in 1,2-propanediol (1,2-PD) degradation by catalyzing the conversion of propanoyl-CoA to propanoyl-phosphate.</text>
</comment>
<dbReference type="PIRSF" id="PIRSF010130">
    <property type="entry name" value="PduL"/>
    <property type="match status" value="1"/>
</dbReference>
<keyword evidence="14" id="KW-1185">Reference proteome</keyword>
<dbReference type="EC" id="2.3.1.222" evidence="3 10"/>
<evidence type="ECO:0000256" key="9">
    <source>
        <dbReference type="ARBA" id="ARBA00047589"/>
    </source>
</evidence>
<dbReference type="Pfam" id="PF06130">
    <property type="entry name" value="PTAC"/>
    <property type="match status" value="1"/>
</dbReference>
<dbReference type="InterPro" id="IPR008300">
    <property type="entry name" value="PTAC"/>
</dbReference>
<dbReference type="PANTHER" id="PTHR39453">
    <property type="entry name" value="PHOSPHATE PROPANOYLTRANSFERASE"/>
    <property type="match status" value="1"/>
</dbReference>
<dbReference type="PANTHER" id="PTHR39453:SF1">
    <property type="entry name" value="PHOSPHATE PROPANOYLTRANSFERASE"/>
    <property type="match status" value="1"/>
</dbReference>
<evidence type="ECO:0000256" key="1">
    <source>
        <dbReference type="ARBA" id="ARBA00001947"/>
    </source>
</evidence>
<organism evidence="11 13">
    <name type="scientific">Catenibacterium mitsuokai</name>
    <dbReference type="NCBI Taxonomy" id="100886"/>
    <lineage>
        <taxon>Bacteria</taxon>
        <taxon>Bacillati</taxon>
        <taxon>Bacillota</taxon>
        <taxon>Erysipelotrichia</taxon>
        <taxon>Erysipelotrichales</taxon>
        <taxon>Coprobacillaceae</taxon>
        <taxon>Catenibacterium</taxon>
    </lineage>
</organism>
<comment type="catalytic activity">
    <reaction evidence="9 10">
        <text>propanoyl-CoA + phosphate = propanoyl phosphate + CoA</text>
        <dbReference type="Rhea" id="RHEA:28046"/>
        <dbReference type="ChEBI" id="CHEBI:43474"/>
        <dbReference type="ChEBI" id="CHEBI:57287"/>
        <dbReference type="ChEBI" id="CHEBI:57392"/>
        <dbReference type="ChEBI" id="CHEBI:58933"/>
        <dbReference type="EC" id="2.3.1.222"/>
    </reaction>
</comment>
<dbReference type="AlphaFoldDB" id="A0AAW4MRY3"/>
<protein>
    <recommendedName>
        <fullName evidence="4 10">Phosphate propanoyltransferase</fullName>
        <ecNumber evidence="3 10">2.3.1.222</ecNumber>
    </recommendedName>
</protein>
<dbReference type="NCBIfam" id="NF011652">
    <property type="entry name" value="PRK15070.1"/>
    <property type="match status" value="1"/>
</dbReference>
<comment type="cofactor">
    <cofactor evidence="1">
        <name>Zn(2+)</name>
        <dbReference type="ChEBI" id="CHEBI:29105"/>
    </cofactor>
</comment>
<dbReference type="GeneID" id="301324245"/>
<evidence type="ECO:0000313" key="11">
    <source>
        <dbReference type="EMBL" id="MBV3382382.1"/>
    </source>
</evidence>
<dbReference type="Proteomes" id="UP001197492">
    <property type="component" value="Unassembled WGS sequence"/>
</dbReference>
<comment type="pathway">
    <text evidence="10">Polyol metabolism; 1,2-propanediol degradation.</text>
</comment>
<accession>A0AAW4MRY3</accession>
<evidence type="ECO:0000256" key="10">
    <source>
        <dbReference type="PIRNR" id="PIRNR010130"/>
    </source>
</evidence>
<proteinExistence type="inferred from homology"/>
<evidence type="ECO:0000256" key="5">
    <source>
        <dbReference type="ARBA" id="ARBA00022679"/>
    </source>
</evidence>
<comment type="caution">
    <text evidence="11">The sequence shown here is derived from an EMBL/GenBank/DDBJ whole genome shotgun (WGS) entry which is preliminary data.</text>
</comment>
<keyword evidence="7" id="KW-0862">Zinc</keyword>
<evidence type="ECO:0000313" key="13">
    <source>
        <dbReference type="Proteomes" id="UP001196408"/>
    </source>
</evidence>
<keyword evidence="6" id="KW-0479">Metal-binding</keyword>
<reference evidence="11 14" key="1">
    <citation type="submission" date="2021-06" db="EMBL/GenBank/DDBJ databases">
        <title>Collection of gut derived symbiotic bacterial strains cultured from healthy donors.</title>
        <authorList>
            <person name="Lin H."/>
            <person name="Littmann E."/>
            <person name="Pamer E.G."/>
        </authorList>
    </citation>
    <scope>NUCLEOTIDE SEQUENCE</scope>
    <source>
        <strain evidence="12 14">MSK.21.70</strain>
        <strain evidence="11">MSK.21.82</strain>
    </source>
</reference>